<feature type="domain" description="DUF7590" evidence="5">
    <location>
        <begin position="235"/>
        <end position="366"/>
    </location>
</feature>
<dbReference type="AlphaFoldDB" id="A0AA39L813"/>
<dbReference type="GO" id="GO:0006511">
    <property type="term" value="P:ubiquitin-dependent protein catabolic process"/>
    <property type="evidence" value="ECO:0007669"/>
    <property type="project" value="InterPro"/>
</dbReference>
<dbReference type="Pfam" id="PF16558">
    <property type="entry name" value="AZUL"/>
    <property type="match status" value="1"/>
</dbReference>
<dbReference type="InterPro" id="IPR042299">
    <property type="entry name" value="Ufd1-like_Nn"/>
</dbReference>
<evidence type="ECO:0000256" key="1">
    <source>
        <dbReference type="ARBA" id="ARBA00006043"/>
    </source>
</evidence>
<dbReference type="InterPro" id="IPR056012">
    <property type="entry name" value="DUF7590"/>
</dbReference>
<feature type="domain" description="Ubiquitin fusion degradation protein UFD1 N-terminal subdomain 1" evidence="3">
    <location>
        <begin position="8"/>
        <end position="110"/>
    </location>
</feature>
<evidence type="ECO:0000313" key="8">
    <source>
        <dbReference type="Proteomes" id="UP001175261"/>
    </source>
</evidence>
<feature type="domain" description="Ubiquitin fusion degradation protein UFD1 N-terminal subdomain 2" evidence="6">
    <location>
        <begin position="135"/>
        <end position="211"/>
    </location>
</feature>
<protein>
    <recommendedName>
        <fullName evidence="9">Ubiquitin-protein ligase E3A N-terminal zinc-binding domain-containing protein</fullName>
    </recommendedName>
</protein>
<sequence length="731" mass="80377">MSTDIKWQNTFEVLPTDAVSPGQLVGDKISLPQSALEELLVAASGTGGKSNLYSEQPGDQTGLPSPLTFRLVNAENRKEVYAGILEFSAPDGTVALSPLIADALGLHPNDRPNQGNTSEERHPQRITVQICPVPKGSYVRLRPLEAGYDADDWKALLERQLRHGYTTLTRGLTLSVHGPRNETFSFLVDKLSPDEPAICVVDTDLEVDIEALDEEQARETLRKLMSRTGTPTIQGSSVGGKLDVWKSVEGKVIPGTYVDYTLPSWNRSQLLTITVKTQDDADSDAVDFFVSPKSSRQRALPRQTEHVFGSFASTADGTRTIHLRPSNAELDGAESIMISVHGYASRDQSLEEGSYAIPFSIRAQSADDGVPDGLSATATQPSPDDEQCKNCMQWVPRQSLVLHQNFCLRNNVRCPRCSAVFKKGSTDFENHWHCDFDEATGGSQQSKKKHDDIYHTSRRCQSCEFSTDSIPDLARHRTSVCPGKLILCRFCHLEVPQEGDPFNPSPEVLLSGLTAHELADGARTTNCHLCNKIVRLRDMAAHMKHHELDKTNRDLPPTCRNINCGRTLHGVGPKGQVRYIPPAGEDTRTGLGLCATCFGPLYVSMHDPEGKALRRRIERRYLSQMMTGCGKGHCGNEWCRTGRANSGLDPKPSNAQGVLPLVKPLLAEAIGGTSPLYFCVDEGSHRQRHAADLVAAEGVWDQHWTIAGAEAEGGDPSKMRDWLQAWAPTRY</sequence>
<gene>
    <name evidence="7" type="ORF">NLU13_3773</name>
</gene>
<name>A0AA39L813_SARSR</name>
<dbReference type="InterPro" id="IPR055418">
    <property type="entry name" value="UFD1_N2"/>
</dbReference>
<evidence type="ECO:0000256" key="2">
    <source>
        <dbReference type="ARBA" id="ARBA00022786"/>
    </source>
</evidence>
<accession>A0AA39L813</accession>
<dbReference type="Proteomes" id="UP001175261">
    <property type="component" value="Unassembled WGS sequence"/>
</dbReference>
<dbReference type="Gene3D" id="3.10.330.10">
    <property type="match status" value="1"/>
</dbReference>
<dbReference type="Pfam" id="PF23580">
    <property type="entry name" value="Znf_XAF1_N"/>
    <property type="match status" value="1"/>
</dbReference>
<proteinExistence type="inferred from homology"/>
<dbReference type="InterPro" id="IPR055417">
    <property type="entry name" value="UFD1_N1"/>
</dbReference>
<evidence type="ECO:0000259" key="6">
    <source>
        <dbReference type="Pfam" id="PF24842"/>
    </source>
</evidence>
<dbReference type="GO" id="GO:0034098">
    <property type="term" value="C:VCP-NPL4-UFD1 AAA ATPase complex"/>
    <property type="evidence" value="ECO:0007669"/>
    <property type="project" value="TreeGrafter"/>
</dbReference>
<dbReference type="InterPro" id="IPR004854">
    <property type="entry name" value="Ufd1-like"/>
</dbReference>
<comment type="similarity">
    <text evidence="1">Belongs to the UFD1 family.</text>
</comment>
<evidence type="ECO:0000313" key="7">
    <source>
        <dbReference type="EMBL" id="KAK0387527.1"/>
    </source>
</evidence>
<dbReference type="PANTHER" id="PTHR12555:SF15">
    <property type="entry name" value="FUSION DEGRADATION PROTEIN (UFD1), PUTATIVE (AFU_ORTHOLOGUE AFUA_4G04640)-RELATED"/>
    <property type="match status" value="1"/>
</dbReference>
<keyword evidence="2" id="KW-0833">Ubl conjugation pathway</keyword>
<dbReference type="GO" id="GO:0036503">
    <property type="term" value="P:ERAD pathway"/>
    <property type="evidence" value="ECO:0007669"/>
    <property type="project" value="TreeGrafter"/>
</dbReference>
<evidence type="ECO:0008006" key="9">
    <source>
        <dbReference type="Google" id="ProtNLM"/>
    </source>
</evidence>
<dbReference type="InterPro" id="IPR032353">
    <property type="entry name" value="AZUL"/>
</dbReference>
<keyword evidence="8" id="KW-1185">Reference proteome</keyword>
<feature type="domain" description="Ubiquitin-protein ligase E3A N-terminal zinc-binding" evidence="4">
    <location>
        <begin position="619"/>
        <end position="652"/>
    </location>
</feature>
<dbReference type="Pfam" id="PF24842">
    <property type="entry name" value="UFD1_N2"/>
    <property type="match status" value="1"/>
</dbReference>
<dbReference type="EMBL" id="JAPDFR010000003">
    <property type="protein sequence ID" value="KAK0387527.1"/>
    <property type="molecule type" value="Genomic_DNA"/>
</dbReference>
<evidence type="ECO:0000259" key="5">
    <source>
        <dbReference type="Pfam" id="PF24503"/>
    </source>
</evidence>
<dbReference type="GO" id="GO:0031593">
    <property type="term" value="F:polyubiquitin modification-dependent protein binding"/>
    <property type="evidence" value="ECO:0007669"/>
    <property type="project" value="TreeGrafter"/>
</dbReference>
<evidence type="ECO:0000259" key="4">
    <source>
        <dbReference type="Pfam" id="PF16558"/>
    </source>
</evidence>
<dbReference type="PANTHER" id="PTHR12555">
    <property type="entry name" value="UBIQUITIN FUSION DEGRADATON PROTEIN 1"/>
    <property type="match status" value="1"/>
</dbReference>
<dbReference type="Pfam" id="PF03152">
    <property type="entry name" value="UFD1_N1"/>
    <property type="match status" value="1"/>
</dbReference>
<dbReference type="Gene3D" id="2.40.40.50">
    <property type="entry name" value="Ubiquitin fusion degradation protein UFD1, N-terminal domain"/>
    <property type="match status" value="1"/>
</dbReference>
<evidence type="ECO:0000259" key="3">
    <source>
        <dbReference type="Pfam" id="PF03152"/>
    </source>
</evidence>
<comment type="caution">
    <text evidence="7">The sequence shown here is derived from an EMBL/GenBank/DDBJ whole genome shotgun (WGS) entry which is preliminary data.</text>
</comment>
<reference evidence="7" key="1">
    <citation type="submission" date="2022-10" db="EMBL/GenBank/DDBJ databases">
        <title>Determination and structural analysis of whole genome sequence of Sarocladium strictum F4-1.</title>
        <authorList>
            <person name="Hu L."/>
            <person name="Jiang Y."/>
        </authorList>
    </citation>
    <scope>NUCLEOTIDE SEQUENCE</scope>
    <source>
        <strain evidence="7">F4-1</strain>
    </source>
</reference>
<dbReference type="Gene3D" id="6.10.130.10">
    <property type="entry name" value="Ubiquitin-protein ligase E3A, N-terminal zinc-binding domain (AZUL)"/>
    <property type="match status" value="1"/>
</dbReference>
<organism evidence="7 8">
    <name type="scientific">Sarocladium strictum</name>
    <name type="common">Black bundle disease fungus</name>
    <name type="synonym">Acremonium strictum</name>
    <dbReference type="NCBI Taxonomy" id="5046"/>
    <lineage>
        <taxon>Eukaryota</taxon>
        <taxon>Fungi</taxon>
        <taxon>Dikarya</taxon>
        <taxon>Ascomycota</taxon>
        <taxon>Pezizomycotina</taxon>
        <taxon>Sordariomycetes</taxon>
        <taxon>Hypocreomycetidae</taxon>
        <taxon>Hypocreales</taxon>
        <taxon>Sarocladiaceae</taxon>
        <taxon>Sarocladium</taxon>
    </lineage>
</organism>
<dbReference type="Pfam" id="PF24503">
    <property type="entry name" value="DUF7590"/>
    <property type="match status" value="1"/>
</dbReference>
<dbReference type="InterPro" id="IPR042556">
    <property type="entry name" value="AZUL_sf"/>
</dbReference>